<dbReference type="EMBL" id="CP045273">
    <property type="protein sequence ID" value="QJX80441.1"/>
    <property type="molecule type" value="Genomic_DNA"/>
</dbReference>
<organism evidence="1 2">
    <name type="scientific">Priestia megaterium</name>
    <name type="common">Bacillus megaterium</name>
    <dbReference type="NCBI Taxonomy" id="1404"/>
    <lineage>
        <taxon>Bacteria</taxon>
        <taxon>Bacillati</taxon>
        <taxon>Bacillota</taxon>
        <taxon>Bacilli</taxon>
        <taxon>Bacillales</taxon>
        <taxon>Bacillaceae</taxon>
        <taxon>Priestia</taxon>
    </lineage>
</organism>
<protein>
    <submittedName>
        <fullName evidence="1">Uncharacterized protein</fullName>
    </submittedName>
</protein>
<proteinExistence type="predicted"/>
<dbReference type="AlphaFoldDB" id="A0A6M6E008"/>
<dbReference type="Proteomes" id="UP000501076">
    <property type="component" value="Plasmid pFDU301A"/>
</dbReference>
<dbReference type="RefSeq" id="WP_171778431.1">
    <property type="nucleotide sequence ID" value="NZ_CP045273.1"/>
</dbReference>
<reference evidence="1 2" key="1">
    <citation type="submission" date="2019-10" db="EMBL/GenBank/DDBJ databases">
        <title>Complete genome sequences for adaption low water activity.</title>
        <authorList>
            <person name="Zhao L."/>
            <person name="Zhong J."/>
        </authorList>
    </citation>
    <scope>NUCLEOTIDE SEQUENCE [LARGE SCALE GENOMIC DNA]</scope>
    <source>
        <strain evidence="1 2">FDU301</strain>
        <plasmid evidence="2">pfdu301a</plasmid>
    </source>
</reference>
<geneLocation type="plasmid" evidence="2">
    <name>pfdu301a</name>
</geneLocation>
<accession>A0A6M6E008</accession>
<name>A0A6M6E008_PRIMG</name>
<evidence type="ECO:0000313" key="1">
    <source>
        <dbReference type="EMBL" id="QJX80441.1"/>
    </source>
</evidence>
<gene>
    <name evidence="1" type="ORF">FDZ14_30605</name>
</gene>
<evidence type="ECO:0000313" key="2">
    <source>
        <dbReference type="Proteomes" id="UP000501076"/>
    </source>
</evidence>
<keyword evidence="1" id="KW-0614">Plasmid</keyword>
<sequence>MDNLGLATRDFIDSVSREVFPEIKRWEYEKDNEEGVIELVQVDPGVKNEQAVLVRLEFFPNYIAVLIFNAHKRVIKIINRLLYSFYKYDVSEFFEVVIMPNMHSRQRIPTSDVKKEIMMNEIKTLEKTIDLISSESPKIERVLNLKRGIKMYEQFIINTQKKHLL</sequence>